<dbReference type="AlphaFoldDB" id="A0A0B0P5Y6"/>
<keyword evidence="3" id="KW-1185">Reference proteome</keyword>
<evidence type="ECO:0000313" key="3">
    <source>
        <dbReference type="Proteomes" id="UP000032142"/>
    </source>
</evidence>
<name>A0A0B0P5Y6_GOSAR</name>
<reference evidence="3" key="2">
    <citation type="submission" date="2014-09" db="EMBL/GenBank/DDBJ databases">
        <authorList>
            <person name="Mudge J."/>
            <person name="Ramaraj T."/>
            <person name="Lindquist I.E."/>
            <person name="Bharti A.K."/>
            <person name="Sundararajan A."/>
            <person name="Cameron C.T."/>
            <person name="Woodward J.E."/>
            <person name="May G.D."/>
            <person name="Brubaker C."/>
            <person name="Broadhvest J."/>
            <person name="Wilkins T.A."/>
        </authorList>
    </citation>
    <scope>NUCLEOTIDE SEQUENCE</scope>
    <source>
        <strain evidence="3">cv. AKA8401</strain>
    </source>
</reference>
<dbReference type="EMBL" id="KN415791">
    <property type="protein sequence ID" value="KHG20465.1"/>
    <property type="molecule type" value="Genomic_DNA"/>
</dbReference>
<reference evidence="2" key="1">
    <citation type="submission" date="2014-09" db="EMBL/GenBank/DDBJ databases">
        <title>G. arboreum L. cv. AKA8401 A2 genome assembly version 1.0.</title>
        <authorList>
            <person name="Mudge J."/>
            <person name="Ramaraj T."/>
            <person name="Lindquist I.E."/>
            <person name="Bharti A.K."/>
            <person name="Sundararajan A."/>
            <person name="Cameron C.T."/>
            <person name="Woodward J.E."/>
            <person name="May G.D."/>
            <person name="Brubaker C."/>
            <person name="Broadhvest J."/>
            <person name="Wilkins T.A."/>
        </authorList>
    </citation>
    <scope>NUCLEOTIDE SEQUENCE</scope>
</reference>
<evidence type="ECO:0000313" key="2">
    <source>
        <dbReference type="EMBL" id="KHG20465.1"/>
    </source>
</evidence>
<gene>
    <name evidence="1" type="ORF">F383_21524</name>
    <name evidence="2" type="ORF">F383_24360</name>
</gene>
<protein>
    <submittedName>
        <fullName evidence="2">Uncharacterized protein</fullName>
    </submittedName>
</protein>
<proteinExistence type="predicted"/>
<dbReference type="EMBL" id="KN407328">
    <property type="protein sequence ID" value="KHG17009.1"/>
    <property type="molecule type" value="Genomic_DNA"/>
</dbReference>
<accession>A0A0B0P5Y6</accession>
<organism evidence="2 3">
    <name type="scientific">Gossypium arboreum</name>
    <name type="common">Tree cotton</name>
    <name type="synonym">Gossypium nanking</name>
    <dbReference type="NCBI Taxonomy" id="29729"/>
    <lineage>
        <taxon>Eukaryota</taxon>
        <taxon>Viridiplantae</taxon>
        <taxon>Streptophyta</taxon>
        <taxon>Embryophyta</taxon>
        <taxon>Tracheophyta</taxon>
        <taxon>Spermatophyta</taxon>
        <taxon>Magnoliopsida</taxon>
        <taxon>eudicotyledons</taxon>
        <taxon>Gunneridae</taxon>
        <taxon>Pentapetalae</taxon>
        <taxon>rosids</taxon>
        <taxon>malvids</taxon>
        <taxon>Malvales</taxon>
        <taxon>Malvaceae</taxon>
        <taxon>Malvoideae</taxon>
        <taxon>Gossypium</taxon>
    </lineage>
</organism>
<sequence>MLNNISANSSSLFFLTSSFKVLNSDRMSSQTFLFRHC</sequence>
<evidence type="ECO:0000313" key="1">
    <source>
        <dbReference type="EMBL" id="KHG17009.1"/>
    </source>
</evidence>
<dbReference type="Proteomes" id="UP000032142">
    <property type="component" value="Unassembled WGS sequence"/>
</dbReference>